<proteinExistence type="predicted"/>
<dbReference type="Proteomes" id="UP000001514">
    <property type="component" value="Unassembled WGS sequence"/>
</dbReference>
<dbReference type="InParanoid" id="D8T2S2"/>
<evidence type="ECO:0000313" key="3">
    <source>
        <dbReference type="Proteomes" id="UP000001514"/>
    </source>
</evidence>
<dbReference type="KEGG" id="smo:SELMODRAFT_428424"/>
<feature type="coiled-coil region" evidence="1">
    <location>
        <begin position="331"/>
        <end position="386"/>
    </location>
</feature>
<keyword evidence="3" id="KW-1185">Reference proteome</keyword>
<dbReference type="AlphaFoldDB" id="D8T2S2"/>
<keyword evidence="1" id="KW-0175">Coiled coil</keyword>
<evidence type="ECO:0000313" key="2">
    <source>
        <dbReference type="EMBL" id="EFJ08900.1"/>
    </source>
</evidence>
<dbReference type="Gramene" id="EFJ08900">
    <property type="protein sequence ID" value="EFJ08900"/>
    <property type="gene ID" value="SELMODRAFT_428424"/>
</dbReference>
<evidence type="ECO:0000256" key="1">
    <source>
        <dbReference type="SAM" id="Coils"/>
    </source>
</evidence>
<feature type="coiled-coil region" evidence="1">
    <location>
        <begin position="273"/>
        <end position="307"/>
    </location>
</feature>
<dbReference type="EMBL" id="GL377667">
    <property type="protein sequence ID" value="EFJ08900.1"/>
    <property type="molecule type" value="Genomic_DNA"/>
</dbReference>
<dbReference type="HOGENOM" id="CLU_691516_0_0_1"/>
<dbReference type="eggNOG" id="ENOG502SYBS">
    <property type="taxonomic scope" value="Eukaryota"/>
</dbReference>
<name>D8T2S2_SELML</name>
<reference evidence="2 3" key="1">
    <citation type="journal article" date="2011" name="Science">
        <title>The Selaginella genome identifies genetic changes associated with the evolution of vascular plants.</title>
        <authorList>
            <person name="Banks J.A."/>
            <person name="Nishiyama T."/>
            <person name="Hasebe M."/>
            <person name="Bowman J.L."/>
            <person name="Gribskov M."/>
            <person name="dePamphilis C."/>
            <person name="Albert V.A."/>
            <person name="Aono N."/>
            <person name="Aoyama T."/>
            <person name="Ambrose B.A."/>
            <person name="Ashton N.W."/>
            <person name="Axtell M.J."/>
            <person name="Barker E."/>
            <person name="Barker M.S."/>
            <person name="Bennetzen J.L."/>
            <person name="Bonawitz N.D."/>
            <person name="Chapple C."/>
            <person name="Cheng C."/>
            <person name="Correa L.G."/>
            <person name="Dacre M."/>
            <person name="DeBarry J."/>
            <person name="Dreyer I."/>
            <person name="Elias M."/>
            <person name="Engstrom E.M."/>
            <person name="Estelle M."/>
            <person name="Feng L."/>
            <person name="Finet C."/>
            <person name="Floyd S.K."/>
            <person name="Frommer W.B."/>
            <person name="Fujita T."/>
            <person name="Gramzow L."/>
            <person name="Gutensohn M."/>
            <person name="Harholt J."/>
            <person name="Hattori M."/>
            <person name="Heyl A."/>
            <person name="Hirai T."/>
            <person name="Hiwatashi Y."/>
            <person name="Ishikawa M."/>
            <person name="Iwata M."/>
            <person name="Karol K.G."/>
            <person name="Koehler B."/>
            <person name="Kolukisaoglu U."/>
            <person name="Kubo M."/>
            <person name="Kurata T."/>
            <person name="Lalonde S."/>
            <person name="Li K."/>
            <person name="Li Y."/>
            <person name="Litt A."/>
            <person name="Lyons E."/>
            <person name="Manning G."/>
            <person name="Maruyama T."/>
            <person name="Michael T.P."/>
            <person name="Mikami K."/>
            <person name="Miyazaki S."/>
            <person name="Morinaga S."/>
            <person name="Murata T."/>
            <person name="Mueller-Roeber B."/>
            <person name="Nelson D.R."/>
            <person name="Obara M."/>
            <person name="Oguri Y."/>
            <person name="Olmstead R.G."/>
            <person name="Onodera N."/>
            <person name="Petersen B.L."/>
            <person name="Pils B."/>
            <person name="Prigge M."/>
            <person name="Rensing S.A."/>
            <person name="Riano-Pachon D.M."/>
            <person name="Roberts A.W."/>
            <person name="Sato Y."/>
            <person name="Scheller H.V."/>
            <person name="Schulz B."/>
            <person name="Schulz C."/>
            <person name="Shakirov E.V."/>
            <person name="Shibagaki N."/>
            <person name="Shinohara N."/>
            <person name="Shippen D.E."/>
            <person name="Soerensen I."/>
            <person name="Sotooka R."/>
            <person name="Sugimoto N."/>
            <person name="Sugita M."/>
            <person name="Sumikawa N."/>
            <person name="Tanurdzic M."/>
            <person name="Theissen G."/>
            <person name="Ulvskov P."/>
            <person name="Wakazuki S."/>
            <person name="Weng J.K."/>
            <person name="Willats W.W."/>
            <person name="Wipf D."/>
            <person name="Wolf P.G."/>
            <person name="Yang L."/>
            <person name="Zimmer A.D."/>
            <person name="Zhu Q."/>
            <person name="Mitros T."/>
            <person name="Hellsten U."/>
            <person name="Loque D."/>
            <person name="Otillar R."/>
            <person name="Salamov A."/>
            <person name="Schmutz J."/>
            <person name="Shapiro H."/>
            <person name="Lindquist E."/>
            <person name="Lucas S."/>
            <person name="Rokhsar D."/>
            <person name="Grigoriev I.V."/>
        </authorList>
    </citation>
    <scope>NUCLEOTIDE SEQUENCE [LARGE SCALE GENOMIC DNA]</scope>
</reference>
<feature type="coiled-coil region" evidence="1">
    <location>
        <begin position="130"/>
        <end position="191"/>
    </location>
</feature>
<organism evidence="3">
    <name type="scientific">Selaginella moellendorffii</name>
    <name type="common">Spikemoss</name>
    <dbReference type="NCBI Taxonomy" id="88036"/>
    <lineage>
        <taxon>Eukaryota</taxon>
        <taxon>Viridiplantae</taxon>
        <taxon>Streptophyta</taxon>
        <taxon>Embryophyta</taxon>
        <taxon>Tracheophyta</taxon>
        <taxon>Lycopodiopsida</taxon>
        <taxon>Selaginellales</taxon>
        <taxon>Selaginellaceae</taxon>
        <taxon>Selaginella</taxon>
    </lineage>
</organism>
<protein>
    <submittedName>
        <fullName evidence="2">Uncharacterized protein</fullName>
    </submittedName>
</protein>
<accession>D8T2S2</accession>
<sequence length="425" mass="47688">MEGGSEESSELAQPLQLGLDGDGGEVEDCFGPATEDSALISGAVEAPLHPVHAAQFTTASDMWSAEERKGVQKMLKCKPVRRLCAHALADVYVCADERRLTQLEASKRALEGINEPGGICKHCDGRVSVISGLEQAVQQLKDRLHTFEVKHDNVSQMGKQVQEMEETSDALARACREEQRQRQMCKALESEVCDLRALLRAVEQTSAEAELRHLNTVSALVKEKEGLHEEVENFQHKCNVLDASFGKVQEELLDVSTRLEESRAKLGEAVCKNNDSQAEAASYRVERDELQRKLDSARGDMAELAKFRELDHVNTVEQVKRSCESSWRTQENSSQQRISSLRRKIHQLQAKVKQSHKQMARLTFDRNELLIQQQEYEAQLSALRQHSFRIRAPGFHLSSPKSKLISAEISQVAARQARYFADTAL</sequence>
<gene>
    <name evidence="2" type="ORF">SELMODRAFT_428424</name>
</gene>